<dbReference type="Proteomes" id="UP000272560">
    <property type="component" value="Unassembled WGS sequence"/>
</dbReference>
<feature type="transmembrane region" description="Helical" evidence="1">
    <location>
        <begin position="31"/>
        <end position="52"/>
    </location>
</feature>
<comment type="caution">
    <text evidence="2">The sequence shown here is derived from an EMBL/GenBank/DDBJ whole genome shotgun (WGS) entry which is preliminary data.</text>
</comment>
<organism evidence="2 3">
    <name type="scientific">Arthrobacter cheniae</name>
    <dbReference type="NCBI Taxonomy" id="1258888"/>
    <lineage>
        <taxon>Bacteria</taxon>
        <taxon>Bacillati</taxon>
        <taxon>Actinomycetota</taxon>
        <taxon>Actinomycetes</taxon>
        <taxon>Micrococcales</taxon>
        <taxon>Micrococcaceae</taxon>
        <taxon>Arthrobacter</taxon>
    </lineage>
</organism>
<reference evidence="2 3" key="1">
    <citation type="submission" date="2018-09" db="EMBL/GenBank/DDBJ databases">
        <title>Novel species of Arthrobacter.</title>
        <authorList>
            <person name="Liu Q."/>
            <person name="Xin Y.-H."/>
        </authorList>
    </citation>
    <scope>NUCLEOTIDE SEQUENCE [LARGE SCALE GENOMIC DNA]</scope>
    <source>
        <strain evidence="2 3">Hz2</strain>
    </source>
</reference>
<keyword evidence="1" id="KW-0472">Membrane</keyword>
<dbReference type="EMBL" id="QZVT01000007">
    <property type="protein sequence ID" value="RJT78020.1"/>
    <property type="molecule type" value="Genomic_DNA"/>
</dbReference>
<proteinExistence type="predicted"/>
<dbReference type="OrthoDB" id="4949406at2"/>
<dbReference type="AlphaFoldDB" id="A0A3A5M3N6"/>
<name>A0A3A5M3N6_9MICC</name>
<feature type="transmembrane region" description="Helical" evidence="1">
    <location>
        <begin position="6"/>
        <end position="24"/>
    </location>
</feature>
<dbReference type="RefSeq" id="WP_120149634.1">
    <property type="nucleotide sequence ID" value="NZ_QZVT01000007.1"/>
</dbReference>
<sequence>MSPDVLRAFPWIAAAVIALVFGLWRPRSLHWIVLGAVLLFAAFNAAAGIYVLSNFSDSRWSPDGEAPLSAPSLSETPLVGEFLVPLDSALEGVVGGVNDFRSFQQALPIALDFLATSGWALLVSFPLVILAAGLSFHTAQRRKADFRKYRATVDSLKEELEQIKRQISSGSVGAAGPSSGDGRH</sequence>
<evidence type="ECO:0000313" key="3">
    <source>
        <dbReference type="Proteomes" id="UP000272560"/>
    </source>
</evidence>
<keyword evidence="1" id="KW-1133">Transmembrane helix</keyword>
<evidence type="ECO:0000256" key="1">
    <source>
        <dbReference type="SAM" id="Phobius"/>
    </source>
</evidence>
<feature type="transmembrane region" description="Helical" evidence="1">
    <location>
        <begin position="119"/>
        <end position="139"/>
    </location>
</feature>
<protein>
    <submittedName>
        <fullName evidence="2">Uncharacterized protein</fullName>
    </submittedName>
</protein>
<evidence type="ECO:0000313" key="2">
    <source>
        <dbReference type="EMBL" id="RJT78020.1"/>
    </source>
</evidence>
<gene>
    <name evidence="2" type="ORF">D6T63_13810</name>
</gene>
<keyword evidence="1" id="KW-0812">Transmembrane</keyword>
<keyword evidence="3" id="KW-1185">Reference proteome</keyword>
<accession>A0A3A5M3N6</accession>